<reference evidence="7" key="1">
    <citation type="journal article" date="2021" name="Proc. Natl. Acad. Sci. U.S.A.">
        <title>Global biogeography of chemosynthetic symbionts reveals both localized and globally distributed symbiont groups. .</title>
        <authorList>
            <person name="Osvatic J.T."/>
            <person name="Wilkins L.G.E."/>
            <person name="Leibrecht L."/>
            <person name="Leray M."/>
            <person name="Zauner S."/>
            <person name="Polzin J."/>
            <person name="Camacho Y."/>
            <person name="Gros O."/>
            <person name="van Gils J.A."/>
            <person name="Eisen J.A."/>
            <person name="Petersen J.M."/>
            <person name="Yuen B."/>
        </authorList>
    </citation>
    <scope>NUCLEOTIDE SEQUENCE</scope>
    <source>
        <strain evidence="7">MAGL173</strain>
    </source>
</reference>
<dbReference type="Pfam" id="PF25160">
    <property type="entry name" value="LdpA_Fe-S-bd"/>
    <property type="match status" value="1"/>
</dbReference>
<evidence type="ECO:0000313" key="8">
    <source>
        <dbReference type="Proteomes" id="UP000886687"/>
    </source>
</evidence>
<dbReference type="InterPro" id="IPR057431">
    <property type="entry name" value="LdpA_Fe-S-bd"/>
</dbReference>
<keyword evidence="3" id="KW-0408">Iron</keyword>
<feature type="compositionally biased region" description="Polar residues" evidence="5">
    <location>
        <begin position="207"/>
        <end position="222"/>
    </location>
</feature>
<dbReference type="EMBL" id="JAEPDI010000003">
    <property type="protein sequence ID" value="MCG7938689.1"/>
    <property type="molecule type" value="Genomic_DNA"/>
</dbReference>
<dbReference type="InterPro" id="IPR050572">
    <property type="entry name" value="Fe-S_Ferredoxin"/>
</dbReference>
<name>A0A9E4N0M2_9GAMM</name>
<evidence type="ECO:0000313" key="7">
    <source>
        <dbReference type="EMBL" id="MCG7938689.1"/>
    </source>
</evidence>
<dbReference type="PROSITE" id="PS51379">
    <property type="entry name" value="4FE4S_FER_2"/>
    <property type="match status" value="4"/>
</dbReference>
<dbReference type="Pfam" id="PF12838">
    <property type="entry name" value="Fer4_7"/>
    <property type="match status" value="1"/>
</dbReference>
<dbReference type="AlphaFoldDB" id="A0A9E4N0M2"/>
<dbReference type="PANTHER" id="PTHR43687:SF1">
    <property type="entry name" value="FERREDOXIN III"/>
    <property type="match status" value="1"/>
</dbReference>
<feature type="domain" description="4Fe-4S ferredoxin-type" evidence="6">
    <location>
        <begin position="52"/>
        <end position="81"/>
    </location>
</feature>
<dbReference type="Proteomes" id="UP000886687">
    <property type="component" value="Unassembled WGS sequence"/>
</dbReference>
<dbReference type="GO" id="GO:0046872">
    <property type="term" value="F:metal ion binding"/>
    <property type="evidence" value="ECO:0007669"/>
    <property type="project" value="UniProtKB-KW"/>
</dbReference>
<evidence type="ECO:0000259" key="6">
    <source>
        <dbReference type="PROSITE" id="PS51379"/>
    </source>
</evidence>
<organism evidence="7 8">
    <name type="scientific">Candidatus Thiodiazotropha lotti</name>
    <dbReference type="NCBI Taxonomy" id="2792787"/>
    <lineage>
        <taxon>Bacteria</taxon>
        <taxon>Pseudomonadati</taxon>
        <taxon>Pseudomonadota</taxon>
        <taxon>Gammaproteobacteria</taxon>
        <taxon>Chromatiales</taxon>
        <taxon>Sedimenticolaceae</taxon>
        <taxon>Candidatus Thiodiazotropha</taxon>
    </lineage>
</organism>
<keyword evidence="2" id="KW-0479">Metal-binding</keyword>
<gene>
    <name evidence="7" type="ORF">JAZ04_07505</name>
</gene>
<comment type="caution">
    <text evidence="7">The sequence shown here is derived from an EMBL/GenBank/DDBJ whole genome shotgun (WGS) entry which is preliminary data.</text>
</comment>
<protein>
    <submittedName>
        <fullName evidence="7">4Fe-4S binding protein</fullName>
    </submittedName>
</protein>
<dbReference type="Gene3D" id="3.30.70.20">
    <property type="match status" value="2"/>
</dbReference>
<feature type="domain" description="4Fe-4S ferredoxin-type" evidence="6">
    <location>
        <begin position="275"/>
        <end position="304"/>
    </location>
</feature>
<evidence type="ECO:0000256" key="2">
    <source>
        <dbReference type="ARBA" id="ARBA00022723"/>
    </source>
</evidence>
<dbReference type="InterPro" id="IPR017900">
    <property type="entry name" value="4Fe4S_Fe_S_CS"/>
</dbReference>
<keyword evidence="1" id="KW-0004">4Fe-4S</keyword>
<proteinExistence type="predicted"/>
<dbReference type="PROSITE" id="PS00198">
    <property type="entry name" value="4FE4S_FER_1"/>
    <property type="match status" value="3"/>
</dbReference>
<dbReference type="InterPro" id="IPR017896">
    <property type="entry name" value="4Fe4S_Fe-S-bd"/>
</dbReference>
<sequence length="354" mass="39474">MPFLKDLFNRIQEEERLPVVDPDRCVHSLIEIASCSACVDVCPTQAWALDDEALLFDASVCDGCGLCLPVCPESAVSIQYEILTGDLAQGKFALCACEQTGMKHNQGVLPCVHLISLNDILNLYNQGYIQWVCATGNCSECQRGSSTTLCERIQQINYALIEEGLPLIDYHETDFAQWQRIQSRAEDTHPSENLSRRAFLRGALENSVNGPSTHFKQKQPATTAIPPGKLMPNQNRTTIWPYVPQINSNLCDGCDACVNTCPHNAIRLITESENKFYKIRPEACTECGICRDVCEREAITIMKWTNLPQQTLALNTFTCLSCGNPAHSPSDNHQSLCRICVQVNHQSNLYQVMD</sequence>
<dbReference type="SUPFAM" id="SSF54862">
    <property type="entry name" value="4Fe-4S ferredoxins"/>
    <property type="match status" value="1"/>
</dbReference>
<dbReference type="GO" id="GO:0051539">
    <property type="term" value="F:4 iron, 4 sulfur cluster binding"/>
    <property type="evidence" value="ECO:0007669"/>
    <property type="project" value="UniProtKB-KW"/>
</dbReference>
<keyword evidence="4" id="KW-0411">Iron-sulfur</keyword>
<evidence type="ECO:0000256" key="1">
    <source>
        <dbReference type="ARBA" id="ARBA00022485"/>
    </source>
</evidence>
<accession>A0A9E4N0M2</accession>
<evidence type="ECO:0000256" key="5">
    <source>
        <dbReference type="SAM" id="MobiDB-lite"/>
    </source>
</evidence>
<evidence type="ECO:0000256" key="3">
    <source>
        <dbReference type="ARBA" id="ARBA00023004"/>
    </source>
</evidence>
<feature type="domain" description="4Fe-4S ferredoxin-type" evidence="6">
    <location>
        <begin position="16"/>
        <end position="51"/>
    </location>
</feature>
<feature type="domain" description="4Fe-4S ferredoxin-type" evidence="6">
    <location>
        <begin position="242"/>
        <end position="271"/>
    </location>
</feature>
<dbReference type="PANTHER" id="PTHR43687">
    <property type="entry name" value="ADENYLYLSULFATE REDUCTASE, BETA SUBUNIT"/>
    <property type="match status" value="1"/>
</dbReference>
<feature type="region of interest" description="Disordered" evidence="5">
    <location>
        <begin position="207"/>
        <end position="230"/>
    </location>
</feature>
<evidence type="ECO:0000256" key="4">
    <source>
        <dbReference type="ARBA" id="ARBA00023014"/>
    </source>
</evidence>